<reference evidence="1 2" key="1">
    <citation type="submission" date="2017-08" db="EMBL/GenBank/DDBJ databases">
        <authorList>
            <person name="de Groot N.N."/>
        </authorList>
    </citation>
    <scope>NUCLEOTIDE SEQUENCE [LARGE SCALE GENOMIC DNA]</scope>
    <source>
        <strain evidence="1 2">HM2</strain>
    </source>
</reference>
<dbReference type="SUPFAM" id="SSF55486">
    <property type="entry name" value="Metalloproteases ('zincins'), catalytic domain"/>
    <property type="match status" value="1"/>
</dbReference>
<dbReference type="EMBL" id="UHJL01000003">
    <property type="protein sequence ID" value="SUQ24840.1"/>
    <property type="molecule type" value="Genomic_DNA"/>
</dbReference>
<dbReference type="AlphaFoldDB" id="A0A380S7R1"/>
<protein>
    <submittedName>
        <fullName evidence="1">M6 family metalloprotease domain-containing protein</fullName>
    </submittedName>
</protein>
<keyword evidence="1" id="KW-0482">Metalloprotease</keyword>
<evidence type="ECO:0000313" key="2">
    <source>
        <dbReference type="Proteomes" id="UP000255423"/>
    </source>
</evidence>
<organism evidence="1 2">
    <name type="scientific">Fibrobacter succinogenes</name>
    <name type="common">Bacteroides succinogenes</name>
    <dbReference type="NCBI Taxonomy" id="833"/>
    <lineage>
        <taxon>Bacteria</taxon>
        <taxon>Pseudomonadati</taxon>
        <taxon>Fibrobacterota</taxon>
        <taxon>Fibrobacteria</taxon>
        <taxon>Fibrobacterales</taxon>
        <taxon>Fibrobacteraceae</taxon>
        <taxon>Fibrobacter</taxon>
    </lineage>
</organism>
<evidence type="ECO:0000313" key="1">
    <source>
        <dbReference type="EMBL" id="SUQ24840.1"/>
    </source>
</evidence>
<name>A0A380S7R1_FIBSU</name>
<dbReference type="PANTHER" id="PTHR41775">
    <property type="entry name" value="SECRETED PROTEIN-RELATED"/>
    <property type="match status" value="1"/>
</dbReference>
<keyword evidence="1" id="KW-0378">Hydrolase</keyword>
<keyword evidence="1" id="KW-0645">Protease</keyword>
<dbReference type="GO" id="GO:0006508">
    <property type="term" value="P:proteolysis"/>
    <property type="evidence" value="ECO:0007669"/>
    <property type="project" value="UniProtKB-KW"/>
</dbReference>
<dbReference type="GO" id="GO:0008237">
    <property type="term" value="F:metallopeptidase activity"/>
    <property type="evidence" value="ECO:0007669"/>
    <property type="project" value="UniProtKB-KW"/>
</dbReference>
<proteinExistence type="predicted"/>
<dbReference type="PANTHER" id="PTHR41775:SF1">
    <property type="entry name" value="PEPTIDASE M6-LIKE DOMAIN-CONTAINING PROTEIN"/>
    <property type="match status" value="1"/>
</dbReference>
<sequence>MGHPLFNEFIFIFIYMSWFKCSTFLYVLFGVCLFSASLAWAESVDDFSGERYFPVILVETADFKALDSAFIARMFNEEGFKENGVYGSVRDYYIESSAGLFKPTFDIYPVKLPKNFSEYNTYTKFILPSIDAMVERSDFQARADLYGNDIPFLILHPTSKEKAQEYNKNFMNHMLELKQVLGYVYSKKGYTFNSYAFVSQKAEKKPNATSTKDVAMLGAFIHEFSHVMGLADLYSTNADGYATIGPLPFDVMALGLRNGNGGYPPTFSAFERKLMGWMNLTEISKSKKIFELKNISGMQAYAVSNPNFPNEFYVIEYRPAVGFDSKLGQSSYSGKQGKNGVFVWYFDYDEKVFRKNNPNKDVDHQRAEVKTVLNQKGDSFTEFEFVNNGGKTSVEGIFNVVFDGTDRVCFTINRMTALDQCPGLSSSSSSVESSSSSAGTISIAQRTVRGARVFLTRGFLNVEVPVAGQKTLRFYDALGNVVGTHSFVESFASVDISGWKGPVFVRLNVDGRQLLAKRIANLPK</sequence>
<gene>
    <name evidence="1" type="ORF">SAMN05661053_2254</name>
</gene>
<dbReference type="Proteomes" id="UP000255423">
    <property type="component" value="Unassembled WGS sequence"/>
</dbReference>
<accession>A0A380S7R1</accession>